<sequence>MQPEYSTDLMSTIWPFPIFPTFANILILKSRHITRGNRHSLGKRKVVVKNPPKKWPERFNNLYDFQLHH</sequence>
<proteinExistence type="predicted"/>
<keyword evidence="1" id="KW-0812">Transmembrane</keyword>
<evidence type="ECO:0000313" key="3">
    <source>
        <dbReference type="Proteomes" id="UP000708208"/>
    </source>
</evidence>
<evidence type="ECO:0000313" key="2">
    <source>
        <dbReference type="EMBL" id="CAG7825612.1"/>
    </source>
</evidence>
<organism evidence="2 3">
    <name type="scientific">Allacma fusca</name>
    <dbReference type="NCBI Taxonomy" id="39272"/>
    <lineage>
        <taxon>Eukaryota</taxon>
        <taxon>Metazoa</taxon>
        <taxon>Ecdysozoa</taxon>
        <taxon>Arthropoda</taxon>
        <taxon>Hexapoda</taxon>
        <taxon>Collembola</taxon>
        <taxon>Symphypleona</taxon>
        <taxon>Sminthuridae</taxon>
        <taxon>Allacma</taxon>
    </lineage>
</organism>
<evidence type="ECO:0000256" key="1">
    <source>
        <dbReference type="SAM" id="Phobius"/>
    </source>
</evidence>
<dbReference type="AlphaFoldDB" id="A0A8J2PE41"/>
<feature type="transmembrane region" description="Helical" evidence="1">
    <location>
        <begin position="12"/>
        <end position="28"/>
    </location>
</feature>
<name>A0A8J2PE41_9HEXA</name>
<protein>
    <submittedName>
        <fullName evidence="2">Uncharacterized protein</fullName>
    </submittedName>
</protein>
<keyword evidence="1" id="KW-0472">Membrane</keyword>
<dbReference type="EMBL" id="CAJVCH010536951">
    <property type="protein sequence ID" value="CAG7825612.1"/>
    <property type="molecule type" value="Genomic_DNA"/>
</dbReference>
<keyword evidence="3" id="KW-1185">Reference proteome</keyword>
<dbReference type="Proteomes" id="UP000708208">
    <property type="component" value="Unassembled WGS sequence"/>
</dbReference>
<accession>A0A8J2PE41</accession>
<comment type="caution">
    <text evidence="2">The sequence shown here is derived from an EMBL/GenBank/DDBJ whole genome shotgun (WGS) entry which is preliminary data.</text>
</comment>
<gene>
    <name evidence="2" type="ORF">AFUS01_LOCUS35714</name>
</gene>
<reference evidence="2" key="1">
    <citation type="submission" date="2021-06" db="EMBL/GenBank/DDBJ databases">
        <authorList>
            <person name="Hodson N. C."/>
            <person name="Mongue J. A."/>
            <person name="Jaron S. K."/>
        </authorList>
    </citation>
    <scope>NUCLEOTIDE SEQUENCE</scope>
</reference>
<keyword evidence="1" id="KW-1133">Transmembrane helix</keyword>